<protein>
    <submittedName>
        <fullName evidence="2">Uncharacterized protein</fullName>
    </submittedName>
</protein>
<organism evidence="2 3">
    <name type="scientific">Electrophorus voltai</name>
    <dbReference type="NCBI Taxonomy" id="2609070"/>
    <lineage>
        <taxon>Eukaryota</taxon>
        <taxon>Metazoa</taxon>
        <taxon>Chordata</taxon>
        <taxon>Craniata</taxon>
        <taxon>Vertebrata</taxon>
        <taxon>Euteleostomi</taxon>
        <taxon>Actinopterygii</taxon>
        <taxon>Neopterygii</taxon>
        <taxon>Teleostei</taxon>
        <taxon>Ostariophysi</taxon>
        <taxon>Gymnotiformes</taxon>
        <taxon>Gymnotoidei</taxon>
        <taxon>Gymnotidae</taxon>
        <taxon>Electrophorus</taxon>
    </lineage>
</organism>
<gene>
    <name evidence="2" type="ORF">P4O66_013602</name>
</gene>
<dbReference type="PANTHER" id="PTHR34759">
    <property type="entry name" value="SPERMATOGENESIS-ASSOCIATED PROTEIN 48"/>
    <property type="match status" value="1"/>
</dbReference>
<comment type="caution">
    <text evidence="2">The sequence shown here is derived from an EMBL/GenBank/DDBJ whole genome shotgun (WGS) entry which is preliminary data.</text>
</comment>
<feature type="compositionally biased region" description="Polar residues" evidence="1">
    <location>
        <begin position="148"/>
        <end position="164"/>
    </location>
</feature>
<reference evidence="2" key="1">
    <citation type="submission" date="2023-03" db="EMBL/GenBank/DDBJ databases">
        <title>Electrophorus voltai genome.</title>
        <authorList>
            <person name="Bian C."/>
        </authorList>
    </citation>
    <scope>NUCLEOTIDE SEQUENCE</scope>
    <source>
        <strain evidence="2">CB-2022</strain>
        <tissue evidence="2">Muscle</tissue>
    </source>
</reference>
<keyword evidence="3" id="KW-1185">Reference proteome</keyword>
<dbReference type="EMBL" id="JAROKS010000020">
    <property type="protein sequence ID" value="KAK1791599.1"/>
    <property type="molecule type" value="Genomic_DNA"/>
</dbReference>
<dbReference type="AlphaFoldDB" id="A0AAD9DSX9"/>
<dbReference type="PANTHER" id="PTHR34759:SF1">
    <property type="entry name" value="SPERMATOGENESIS-ASSOCIATED PROTEIN 48"/>
    <property type="match status" value="1"/>
</dbReference>
<accession>A0AAD9DSX9</accession>
<evidence type="ECO:0000256" key="1">
    <source>
        <dbReference type="SAM" id="MobiDB-lite"/>
    </source>
</evidence>
<proteinExistence type="predicted"/>
<sequence length="187" mass="21212">YGLSRGYEDIVWDSKLPLRIEPPPTTLKKMADPINQHFSLKRYYARPELWQAIGPQWNRHQVRATYNMKKSISFTSPWAKLDQIPLYCGVVGSENMDSVDRPEQDFRPLTCLRTTLPSYTPTAHRPTIPGYTGRAVHDRPHTAISLPSPLSTLHTARSSSTPTSYGHKAPLSRMVTTVPPGNPYLHY</sequence>
<feature type="non-terminal residue" evidence="2">
    <location>
        <position position="1"/>
    </location>
</feature>
<feature type="region of interest" description="Disordered" evidence="1">
    <location>
        <begin position="144"/>
        <end position="177"/>
    </location>
</feature>
<dbReference type="Proteomes" id="UP001239994">
    <property type="component" value="Unassembled WGS sequence"/>
</dbReference>
<dbReference type="InterPro" id="IPR027867">
    <property type="entry name" value="SPATA48"/>
</dbReference>
<evidence type="ECO:0000313" key="3">
    <source>
        <dbReference type="Proteomes" id="UP001239994"/>
    </source>
</evidence>
<dbReference type="Pfam" id="PF15073">
    <property type="entry name" value="SPATA48"/>
    <property type="match status" value="1"/>
</dbReference>
<evidence type="ECO:0000313" key="2">
    <source>
        <dbReference type="EMBL" id="KAK1791599.1"/>
    </source>
</evidence>
<name>A0AAD9DSX9_9TELE</name>